<dbReference type="GO" id="GO:0005737">
    <property type="term" value="C:cytoplasm"/>
    <property type="evidence" value="ECO:0007669"/>
    <property type="project" value="TreeGrafter"/>
</dbReference>
<dbReference type="PANTHER" id="PTHR42700">
    <property type="entry name" value="SULFATE ADENYLYLTRANSFERASE"/>
    <property type="match status" value="1"/>
</dbReference>
<keyword evidence="5 8" id="KW-0808">Transferase</keyword>
<comment type="function">
    <text evidence="2 8">Catalyzes the synthesis of activated sulfate.</text>
</comment>
<dbReference type="InterPro" id="IPR002891">
    <property type="entry name" value="APS"/>
</dbReference>
<evidence type="ECO:0000256" key="7">
    <source>
        <dbReference type="ARBA" id="ARBA00022840"/>
    </source>
</evidence>
<dbReference type="Gene3D" id="3.40.50.300">
    <property type="entry name" value="P-loop containing nucleotide triphosphate hydrolases"/>
    <property type="match status" value="1"/>
</dbReference>
<feature type="domain" description="APS kinase" evidence="9">
    <location>
        <begin position="236"/>
        <end position="388"/>
    </location>
</feature>
<keyword evidence="7 8" id="KW-0067">ATP-binding</keyword>
<evidence type="ECO:0000256" key="6">
    <source>
        <dbReference type="ARBA" id="ARBA00022741"/>
    </source>
</evidence>
<protein>
    <recommendedName>
        <fullName evidence="4 8">Adenylyl-sulfate kinase</fullName>
        <ecNumber evidence="4 8">2.7.1.25</ecNumber>
    </recommendedName>
    <alternativeName>
        <fullName evidence="8">APS kinase</fullName>
    </alternativeName>
    <alternativeName>
        <fullName evidence="8">ATP adenosine-5'-phosphosulfate 3'-phosphotransferase</fullName>
    </alternativeName>
    <alternativeName>
        <fullName evidence="8">Adenosine-5'-phosphosulfate kinase</fullName>
    </alternativeName>
</protein>
<dbReference type="PANTHER" id="PTHR42700:SF1">
    <property type="entry name" value="SULFATE ADENYLYLTRANSFERASE"/>
    <property type="match status" value="1"/>
</dbReference>
<sequence>MPDPTTSPQSVPPQNWHPPQGLLEIAELVLSGALPVAPGIVEVPPEIAKRLDAGETIALEDAEGTPVAGLAWEVHQNLPLPQFTPLKPFTQGPVRAERRTPALVREGATEEVLAVPVTVALTAAQVAQIRAQAAEASRVVLWLAVIGAGRSLPLPPDGLWRAVRDLAAEQGEAHEQAVPVAVPWLANTDDAALLTAVARGYGATEVLPPLSAAEQGELHPAFAREHARAVPPPHRRGLTVFFTGLSGSGKSTVAKALAERLLDHTTRTVSLLDGDEVRRMLSAGLTFSRADRDLNIRRIGFVAAEVTRHGGLAICAPIAPFDSVRAEVRAGVEQVGDFVLVHISTPLEECERRDRKGLYAKARAGQIPDFTGISSPYEIPADPELRIDTTGIAIDAAVEQVWSLLTERGYLSAPEPSRTNE</sequence>
<accession>A0A9X1NKA3</accession>
<evidence type="ECO:0000256" key="3">
    <source>
        <dbReference type="ARBA" id="ARBA00004806"/>
    </source>
</evidence>
<dbReference type="EMBL" id="JAJOMB010000021">
    <property type="protein sequence ID" value="MCD5315329.1"/>
    <property type="molecule type" value="Genomic_DNA"/>
</dbReference>
<evidence type="ECO:0000256" key="1">
    <source>
        <dbReference type="ARBA" id="ARBA00001823"/>
    </source>
</evidence>
<keyword evidence="8 10" id="KW-0418">Kinase</keyword>
<dbReference type="GO" id="GO:0005524">
    <property type="term" value="F:ATP binding"/>
    <property type="evidence" value="ECO:0007669"/>
    <property type="project" value="UniProtKB-UniRule"/>
</dbReference>
<comment type="similarity">
    <text evidence="8">Belongs to the APS kinase family.</text>
</comment>
<dbReference type="CDD" id="cd02027">
    <property type="entry name" value="APSK"/>
    <property type="match status" value="1"/>
</dbReference>
<dbReference type="GO" id="GO:0010134">
    <property type="term" value="P:sulfate assimilation via adenylyl sulfate reduction"/>
    <property type="evidence" value="ECO:0007669"/>
    <property type="project" value="TreeGrafter"/>
</dbReference>
<dbReference type="NCBIfam" id="NF003013">
    <property type="entry name" value="PRK03846.1"/>
    <property type="match status" value="1"/>
</dbReference>
<dbReference type="HAMAP" id="MF_00065">
    <property type="entry name" value="Adenylyl_sulf_kinase"/>
    <property type="match status" value="1"/>
</dbReference>
<comment type="pathway">
    <text evidence="3 8">Sulfur metabolism; hydrogen sulfide biosynthesis; sulfite from sulfate: step 2/3.</text>
</comment>
<name>A0A9X1NKA3_9ACTN</name>
<dbReference type="GO" id="GO:0004020">
    <property type="term" value="F:adenylylsulfate kinase activity"/>
    <property type="evidence" value="ECO:0007669"/>
    <property type="project" value="UniProtKB-UniRule"/>
</dbReference>
<evidence type="ECO:0000313" key="11">
    <source>
        <dbReference type="Proteomes" id="UP001138997"/>
    </source>
</evidence>
<dbReference type="InterPro" id="IPR059117">
    <property type="entry name" value="APS_kinase_dom"/>
</dbReference>
<dbReference type="NCBIfam" id="TIGR00455">
    <property type="entry name" value="apsK"/>
    <property type="match status" value="1"/>
</dbReference>
<comment type="caution">
    <text evidence="10">The sequence shown here is derived from an EMBL/GenBank/DDBJ whole genome shotgun (WGS) entry which is preliminary data.</text>
</comment>
<evidence type="ECO:0000256" key="4">
    <source>
        <dbReference type="ARBA" id="ARBA00012121"/>
    </source>
</evidence>
<dbReference type="SUPFAM" id="SSF52540">
    <property type="entry name" value="P-loop containing nucleoside triphosphate hydrolases"/>
    <property type="match status" value="1"/>
</dbReference>
<keyword evidence="8" id="KW-0597">Phosphoprotein</keyword>
<dbReference type="AlphaFoldDB" id="A0A9X1NKA3"/>
<keyword evidence="11" id="KW-1185">Reference proteome</keyword>
<dbReference type="InterPro" id="IPR050512">
    <property type="entry name" value="Sulf_AdTrans/APS_kinase"/>
</dbReference>
<feature type="binding site" evidence="8">
    <location>
        <begin position="244"/>
        <end position="251"/>
    </location>
    <ligand>
        <name>ATP</name>
        <dbReference type="ChEBI" id="CHEBI:30616"/>
    </ligand>
</feature>
<dbReference type="InterPro" id="IPR027417">
    <property type="entry name" value="P-loop_NTPase"/>
</dbReference>
<proteinExistence type="inferred from homology"/>
<dbReference type="EC" id="2.7.1.25" evidence="4 8"/>
<evidence type="ECO:0000256" key="8">
    <source>
        <dbReference type="HAMAP-Rule" id="MF_00065"/>
    </source>
</evidence>
<dbReference type="GO" id="GO:0004781">
    <property type="term" value="F:sulfate adenylyltransferase (ATP) activity"/>
    <property type="evidence" value="ECO:0007669"/>
    <property type="project" value="TreeGrafter"/>
</dbReference>
<organism evidence="10 11">
    <name type="scientific">Kineosporia babensis</name>
    <dbReference type="NCBI Taxonomy" id="499548"/>
    <lineage>
        <taxon>Bacteria</taxon>
        <taxon>Bacillati</taxon>
        <taxon>Actinomycetota</taxon>
        <taxon>Actinomycetes</taxon>
        <taxon>Kineosporiales</taxon>
        <taxon>Kineosporiaceae</taxon>
        <taxon>Kineosporia</taxon>
    </lineage>
</organism>
<comment type="catalytic activity">
    <reaction evidence="1 8">
        <text>adenosine 5'-phosphosulfate + ATP = 3'-phosphoadenylyl sulfate + ADP + H(+)</text>
        <dbReference type="Rhea" id="RHEA:24152"/>
        <dbReference type="ChEBI" id="CHEBI:15378"/>
        <dbReference type="ChEBI" id="CHEBI:30616"/>
        <dbReference type="ChEBI" id="CHEBI:58243"/>
        <dbReference type="ChEBI" id="CHEBI:58339"/>
        <dbReference type="ChEBI" id="CHEBI:456216"/>
        <dbReference type="EC" id="2.7.1.25"/>
    </reaction>
</comment>
<reference evidence="10" key="1">
    <citation type="submission" date="2021-11" db="EMBL/GenBank/DDBJ databases">
        <title>Streptomyces corallinus and Kineosporia corallina sp. nov., two new coral-derived marine actinobacteria.</title>
        <authorList>
            <person name="Buangrab K."/>
            <person name="Sutthacheep M."/>
            <person name="Yeemin T."/>
            <person name="Harunari E."/>
            <person name="Igarashi Y."/>
            <person name="Sripreechasak P."/>
            <person name="Kanchanasin P."/>
            <person name="Tanasupawat S."/>
            <person name="Phongsopitanun W."/>
        </authorList>
    </citation>
    <scope>NUCLEOTIDE SEQUENCE</scope>
    <source>
        <strain evidence="10">JCM 31032</strain>
    </source>
</reference>
<dbReference type="GO" id="GO:0019379">
    <property type="term" value="P:sulfate assimilation, phosphoadenylyl sulfate reduction by phosphoadenylyl-sulfate reductase (thioredoxin)"/>
    <property type="evidence" value="ECO:0007669"/>
    <property type="project" value="TreeGrafter"/>
</dbReference>
<dbReference type="Pfam" id="PF01583">
    <property type="entry name" value="APS_kinase"/>
    <property type="match status" value="1"/>
</dbReference>
<evidence type="ECO:0000313" key="10">
    <source>
        <dbReference type="EMBL" id="MCD5315329.1"/>
    </source>
</evidence>
<dbReference type="Proteomes" id="UP001138997">
    <property type="component" value="Unassembled WGS sequence"/>
</dbReference>
<comment type="caution">
    <text evidence="8">Lacks conserved residue(s) required for the propagation of feature annotation.</text>
</comment>
<dbReference type="FunFam" id="3.40.50.300:FF:000802">
    <property type="entry name" value="Sulfate adenylyltransferase"/>
    <property type="match status" value="1"/>
</dbReference>
<keyword evidence="6 8" id="KW-0547">Nucleotide-binding</keyword>
<evidence type="ECO:0000256" key="5">
    <source>
        <dbReference type="ARBA" id="ARBA00022679"/>
    </source>
</evidence>
<evidence type="ECO:0000259" key="9">
    <source>
        <dbReference type="Pfam" id="PF01583"/>
    </source>
</evidence>
<evidence type="ECO:0000256" key="2">
    <source>
        <dbReference type="ARBA" id="ARBA00002632"/>
    </source>
</evidence>
<dbReference type="RefSeq" id="WP_231448133.1">
    <property type="nucleotide sequence ID" value="NZ_JAJOMB010000021.1"/>
</dbReference>
<gene>
    <name evidence="8 10" type="primary">cysC</name>
    <name evidence="10" type="ORF">LR394_30945</name>
</gene>
<dbReference type="GO" id="GO:0070814">
    <property type="term" value="P:hydrogen sulfide biosynthetic process"/>
    <property type="evidence" value="ECO:0007669"/>
    <property type="project" value="UniProtKB-UniRule"/>
</dbReference>